<dbReference type="EMBL" id="BGPR01048382">
    <property type="protein sequence ID" value="GBO25389.1"/>
    <property type="molecule type" value="Genomic_DNA"/>
</dbReference>
<name>A0A4Y2VJC7_ARAVE</name>
<dbReference type="AlphaFoldDB" id="A0A4Y2VJC7"/>
<keyword evidence="2" id="KW-1185">Reference proteome</keyword>
<protein>
    <submittedName>
        <fullName evidence="1">Uncharacterized protein</fullName>
    </submittedName>
</protein>
<comment type="caution">
    <text evidence="1">The sequence shown here is derived from an EMBL/GenBank/DDBJ whole genome shotgun (WGS) entry which is preliminary data.</text>
</comment>
<evidence type="ECO:0000313" key="1">
    <source>
        <dbReference type="EMBL" id="GBO25389.1"/>
    </source>
</evidence>
<gene>
    <name evidence="1" type="ORF">AVEN_202306_1</name>
</gene>
<organism evidence="1 2">
    <name type="scientific">Araneus ventricosus</name>
    <name type="common">Orbweaver spider</name>
    <name type="synonym">Epeira ventricosa</name>
    <dbReference type="NCBI Taxonomy" id="182803"/>
    <lineage>
        <taxon>Eukaryota</taxon>
        <taxon>Metazoa</taxon>
        <taxon>Ecdysozoa</taxon>
        <taxon>Arthropoda</taxon>
        <taxon>Chelicerata</taxon>
        <taxon>Arachnida</taxon>
        <taxon>Araneae</taxon>
        <taxon>Araneomorphae</taxon>
        <taxon>Entelegynae</taxon>
        <taxon>Araneoidea</taxon>
        <taxon>Araneidae</taxon>
        <taxon>Araneus</taxon>
    </lineage>
</organism>
<proteinExistence type="predicted"/>
<sequence length="44" mass="4700">MSKLNSDRFGIDLHGTGIQSGSVADVAKCITLLRYAGDGICMRE</sequence>
<accession>A0A4Y2VJC7</accession>
<evidence type="ECO:0000313" key="2">
    <source>
        <dbReference type="Proteomes" id="UP000499080"/>
    </source>
</evidence>
<feature type="non-terminal residue" evidence="1">
    <location>
        <position position="44"/>
    </location>
</feature>
<dbReference type="Proteomes" id="UP000499080">
    <property type="component" value="Unassembled WGS sequence"/>
</dbReference>
<reference evidence="1 2" key="1">
    <citation type="journal article" date="2019" name="Sci. Rep.">
        <title>Orb-weaving spider Araneus ventricosus genome elucidates the spidroin gene catalogue.</title>
        <authorList>
            <person name="Kono N."/>
            <person name="Nakamura H."/>
            <person name="Ohtoshi R."/>
            <person name="Moran D.A.P."/>
            <person name="Shinohara A."/>
            <person name="Yoshida Y."/>
            <person name="Fujiwara M."/>
            <person name="Mori M."/>
            <person name="Tomita M."/>
            <person name="Arakawa K."/>
        </authorList>
    </citation>
    <scope>NUCLEOTIDE SEQUENCE [LARGE SCALE GENOMIC DNA]</scope>
</reference>